<keyword evidence="5" id="KW-0539">Nucleus</keyword>
<evidence type="ECO:0000256" key="5">
    <source>
        <dbReference type="ARBA" id="ARBA00023242"/>
    </source>
</evidence>
<dbReference type="GO" id="GO:0005737">
    <property type="term" value="C:cytoplasm"/>
    <property type="evidence" value="ECO:0007669"/>
    <property type="project" value="UniProtKB-SubCell"/>
</dbReference>
<proteinExistence type="predicted"/>
<evidence type="ECO:0000256" key="2">
    <source>
        <dbReference type="ARBA" id="ARBA00004496"/>
    </source>
</evidence>
<evidence type="ECO:0008006" key="9">
    <source>
        <dbReference type="Google" id="ProtNLM"/>
    </source>
</evidence>
<organism evidence="7 8">
    <name type="scientific">Macrostomum lignano</name>
    <dbReference type="NCBI Taxonomy" id="282301"/>
    <lineage>
        <taxon>Eukaryota</taxon>
        <taxon>Metazoa</taxon>
        <taxon>Spiralia</taxon>
        <taxon>Lophotrochozoa</taxon>
        <taxon>Platyhelminthes</taxon>
        <taxon>Rhabditophora</taxon>
        <taxon>Macrostomorpha</taxon>
        <taxon>Macrostomida</taxon>
        <taxon>Macrostomidae</taxon>
        <taxon>Macrostomum</taxon>
    </lineage>
</organism>
<protein>
    <recommendedName>
        <fullName evidence="9">CUE domain-containing protein</fullName>
    </recommendedName>
</protein>
<dbReference type="STRING" id="282301.A0A267F706"/>
<keyword evidence="3" id="KW-0963">Cytoplasm</keyword>
<dbReference type="Proteomes" id="UP000215902">
    <property type="component" value="Unassembled WGS sequence"/>
</dbReference>
<evidence type="ECO:0000256" key="6">
    <source>
        <dbReference type="SAM" id="MobiDB-lite"/>
    </source>
</evidence>
<sequence>MASGGGSEAIKLIERSLRQFVIDRQGSTSSSRLDFDADPSLYPYLEAVLTDDIDAEDGDCDDDSVLELVRAYVPLLESVADADLRRWFADCRQSLADAAVDAAAPLNGQRQQQSDVDTVAAAFAATAAAGGVVRSRQSESSNSTSSCSSTMASAGSGAEADAEAAESLGRLRALFPEACAARLRVRLAEAGGDLQQAASRCLEADVDGGDAESSLACPRPPCACLAPKFESTAPGKSGAGVKSYILSRFENYQLPDEDKIHRPEARFDERPRKTRYLDSRVVAQNGARYVEIKDEREEEIRKATTVCLKPARKYRFH</sequence>
<evidence type="ECO:0000256" key="1">
    <source>
        <dbReference type="ARBA" id="ARBA00004123"/>
    </source>
</evidence>
<feature type="region of interest" description="Disordered" evidence="6">
    <location>
        <begin position="134"/>
        <end position="153"/>
    </location>
</feature>
<name>A0A267F706_9PLAT</name>
<reference evidence="7 8" key="1">
    <citation type="submission" date="2017-06" db="EMBL/GenBank/DDBJ databases">
        <title>A platform for efficient transgenesis in Macrostomum lignano, a flatworm model organism for stem cell research.</title>
        <authorList>
            <person name="Berezikov E."/>
        </authorList>
    </citation>
    <scope>NUCLEOTIDE SEQUENCE [LARGE SCALE GENOMIC DNA]</scope>
    <source>
        <strain evidence="7">DV1</strain>
        <tissue evidence="7">Whole organism</tissue>
    </source>
</reference>
<keyword evidence="4" id="KW-0833">Ubl conjugation pathway</keyword>
<evidence type="ECO:0000256" key="3">
    <source>
        <dbReference type="ARBA" id="ARBA00022490"/>
    </source>
</evidence>
<evidence type="ECO:0000256" key="4">
    <source>
        <dbReference type="ARBA" id="ARBA00022786"/>
    </source>
</evidence>
<accession>A0A267F706</accession>
<dbReference type="AlphaFoldDB" id="A0A267F706"/>
<keyword evidence="8" id="KW-1185">Reference proteome</keyword>
<dbReference type="PANTHER" id="PTHR12493">
    <property type="entry name" value="CUE DOMAIN CONTAINING 2"/>
    <property type="match status" value="1"/>
</dbReference>
<dbReference type="EMBL" id="NIVC01001370">
    <property type="protein sequence ID" value="PAA68802.1"/>
    <property type="molecule type" value="Genomic_DNA"/>
</dbReference>
<dbReference type="PANTHER" id="PTHR12493:SF0">
    <property type="entry name" value="CUE DOMAIN-CONTAINING PROTEIN 2"/>
    <property type="match status" value="1"/>
</dbReference>
<comment type="subcellular location">
    <subcellularLocation>
        <location evidence="2">Cytoplasm</location>
    </subcellularLocation>
    <subcellularLocation>
        <location evidence="1">Nucleus</location>
    </subcellularLocation>
</comment>
<evidence type="ECO:0000313" key="7">
    <source>
        <dbReference type="EMBL" id="PAA68802.1"/>
    </source>
</evidence>
<dbReference type="GO" id="GO:0005634">
    <property type="term" value="C:nucleus"/>
    <property type="evidence" value="ECO:0007669"/>
    <property type="project" value="UniProtKB-SubCell"/>
</dbReference>
<evidence type="ECO:0000313" key="8">
    <source>
        <dbReference type="Proteomes" id="UP000215902"/>
    </source>
</evidence>
<comment type="caution">
    <text evidence="7">The sequence shown here is derived from an EMBL/GenBank/DDBJ whole genome shotgun (WGS) entry which is preliminary data.</text>
</comment>
<gene>
    <name evidence="7" type="ORF">BOX15_Mlig009468g1</name>
</gene>